<dbReference type="OMA" id="TCYFCSG"/>
<dbReference type="CDD" id="cd00472">
    <property type="entry name" value="Ribosomal_L24e_L24"/>
    <property type="match status" value="1"/>
</dbReference>
<keyword evidence="3" id="KW-0690">Ribosome biogenesis</keyword>
<dbReference type="PANTHER" id="PTHR10792:SF8">
    <property type="entry name" value="RIBOSOME BIOGENESIS PROTEIN RLP24-RELATED"/>
    <property type="match status" value="1"/>
</dbReference>
<comment type="subcellular location">
    <subcellularLocation>
        <location evidence="1">Nucleus</location>
    </subcellularLocation>
</comment>
<dbReference type="PROSITE" id="PS01073">
    <property type="entry name" value="RIBOSOMAL_L24E"/>
    <property type="match status" value="1"/>
</dbReference>
<evidence type="ECO:0000259" key="5">
    <source>
        <dbReference type="SMART" id="SM00746"/>
    </source>
</evidence>
<dbReference type="InterPro" id="IPR011017">
    <property type="entry name" value="TRASH_dom"/>
</dbReference>
<dbReference type="Pfam" id="PF01246">
    <property type="entry name" value="Ribosomal_L24e"/>
    <property type="match status" value="1"/>
</dbReference>
<dbReference type="GO" id="GO:0042273">
    <property type="term" value="P:ribosomal large subunit biogenesis"/>
    <property type="evidence" value="ECO:0007669"/>
    <property type="project" value="TreeGrafter"/>
</dbReference>
<dbReference type="InterPro" id="IPR000988">
    <property type="entry name" value="Ribosomal_eL24-rel_N"/>
</dbReference>
<protein>
    <recommendedName>
        <fullName evidence="5">TRASH domain-containing protein</fullName>
    </recommendedName>
</protein>
<dbReference type="SMART" id="SM00746">
    <property type="entry name" value="TRASH"/>
    <property type="match status" value="1"/>
</dbReference>
<evidence type="ECO:0000313" key="6">
    <source>
        <dbReference type="EMBL" id="CAD8230159.1"/>
    </source>
</evidence>
<gene>
    <name evidence="6" type="ORF">MPUS1402_LOCUS2155</name>
</gene>
<sequence length="171" mass="20250">MRLEKCWFCSSTVYPGHGICFVRNDSKTFRFCRSKCHKNFKLKRNPRKVKWTKAFRVLHGKDLSTDSVFQFERKRNRLGRYDRGITLSTLRAMKRVDEVRVRRAQRHFDRRMKGSSNGRLRVEKRELEQQIHIVRGSLTKRIDPLVAIDERCDVKAFASAAPGKQTDKQYS</sequence>
<accession>A0A7R9XVJ0</accession>
<dbReference type="PANTHER" id="PTHR10792">
    <property type="entry name" value="60S RIBOSOMAL PROTEIN L24"/>
    <property type="match status" value="1"/>
</dbReference>
<dbReference type="FunFam" id="2.30.170.20:FF:000001">
    <property type="entry name" value="probable ribosome biogenesis protein RLP24"/>
    <property type="match status" value="1"/>
</dbReference>
<proteinExistence type="inferred from homology"/>
<dbReference type="SUPFAM" id="SSF57716">
    <property type="entry name" value="Glucocorticoid receptor-like (DNA-binding domain)"/>
    <property type="match status" value="1"/>
</dbReference>
<dbReference type="InterPro" id="IPR056366">
    <property type="entry name" value="Ribosomal_eL24"/>
</dbReference>
<organism evidence="6">
    <name type="scientific">Micromonas pusilla</name>
    <name type="common">Picoplanktonic green alga</name>
    <name type="synonym">Chromulina pusilla</name>
    <dbReference type="NCBI Taxonomy" id="38833"/>
    <lineage>
        <taxon>Eukaryota</taxon>
        <taxon>Viridiplantae</taxon>
        <taxon>Chlorophyta</taxon>
        <taxon>Mamiellophyceae</taxon>
        <taxon>Mamiellales</taxon>
        <taxon>Mamiellaceae</taxon>
        <taxon>Micromonas</taxon>
    </lineage>
</organism>
<feature type="domain" description="TRASH" evidence="5">
    <location>
        <begin position="6"/>
        <end position="44"/>
    </location>
</feature>
<evidence type="ECO:0000256" key="4">
    <source>
        <dbReference type="ARBA" id="ARBA00023242"/>
    </source>
</evidence>
<keyword evidence="4" id="KW-0539">Nucleus</keyword>
<dbReference type="GO" id="GO:0003735">
    <property type="term" value="F:structural constituent of ribosome"/>
    <property type="evidence" value="ECO:0007669"/>
    <property type="project" value="InterPro"/>
</dbReference>
<evidence type="ECO:0000256" key="3">
    <source>
        <dbReference type="ARBA" id="ARBA00022517"/>
    </source>
</evidence>
<comment type="similarity">
    <text evidence="2">Belongs to the eukaryotic ribosomal protein eL24 family.</text>
</comment>
<dbReference type="Gene3D" id="2.30.170.20">
    <property type="entry name" value="Ribosomal protein L24e"/>
    <property type="match status" value="1"/>
</dbReference>
<dbReference type="AlphaFoldDB" id="A0A7R9XVJ0"/>
<dbReference type="InterPro" id="IPR038630">
    <property type="entry name" value="L24e/L24_sf"/>
</dbReference>
<dbReference type="InterPro" id="IPR023442">
    <property type="entry name" value="Ribosomal_eL24_CS"/>
</dbReference>
<dbReference type="GO" id="GO:0005730">
    <property type="term" value="C:nucleolus"/>
    <property type="evidence" value="ECO:0007669"/>
    <property type="project" value="TreeGrafter"/>
</dbReference>
<evidence type="ECO:0000256" key="1">
    <source>
        <dbReference type="ARBA" id="ARBA00004123"/>
    </source>
</evidence>
<name>A0A7R9XVJ0_MICPS</name>
<evidence type="ECO:0000256" key="2">
    <source>
        <dbReference type="ARBA" id="ARBA00005647"/>
    </source>
</evidence>
<reference evidence="6" key="1">
    <citation type="submission" date="2021-01" db="EMBL/GenBank/DDBJ databases">
        <authorList>
            <person name="Corre E."/>
            <person name="Pelletier E."/>
            <person name="Niang G."/>
            <person name="Scheremetjew M."/>
            <person name="Finn R."/>
            <person name="Kale V."/>
            <person name="Holt S."/>
            <person name="Cochrane G."/>
            <person name="Meng A."/>
            <person name="Brown T."/>
            <person name="Cohen L."/>
        </authorList>
    </citation>
    <scope>NUCLEOTIDE SEQUENCE</scope>
    <source>
        <strain evidence="6">RCC1614</strain>
    </source>
</reference>
<dbReference type="EMBL" id="HBDY01002843">
    <property type="protein sequence ID" value="CAD8230159.1"/>
    <property type="molecule type" value="Transcribed_RNA"/>
</dbReference>